<accession>A0ABZ1C904</accession>
<dbReference type="EMBL" id="CP139781">
    <property type="protein sequence ID" value="WRQ87743.1"/>
    <property type="molecule type" value="Genomic_DNA"/>
</dbReference>
<dbReference type="SMART" id="SM00387">
    <property type="entry name" value="HATPase_c"/>
    <property type="match status" value="1"/>
</dbReference>
<evidence type="ECO:0000256" key="6">
    <source>
        <dbReference type="ARBA" id="ARBA00023012"/>
    </source>
</evidence>
<dbReference type="InterPro" id="IPR036890">
    <property type="entry name" value="HATPase_C_sf"/>
</dbReference>
<dbReference type="RefSeq" id="WP_221030100.1">
    <property type="nucleotide sequence ID" value="NZ_CP139781.1"/>
</dbReference>
<evidence type="ECO:0000313" key="10">
    <source>
        <dbReference type="EMBL" id="WRQ87743.1"/>
    </source>
</evidence>
<keyword evidence="11" id="KW-1185">Reference proteome</keyword>
<dbReference type="Gene3D" id="3.30.565.10">
    <property type="entry name" value="Histidine kinase-like ATPase, C-terminal domain"/>
    <property type="match status" value="1"/>
</dbReference>
<dbReference type="PRINTS" id="PR00344">
    <property type="entry name" value="BCTRLSENSOR"/>
</dbReference>
<evidence type="ECO:0000313" key="11">
    <source>
        <dbReference type="Proteomes" id="UP000738431"/>
    </source>
</evidence>
<dbReference type="PANTHER" id="PTHR43711:SF1">
    <property type="entry name" value="HISTIDINE KINASE 1"/>
    <property type="match status" value="1"/>
</dbReference>
<dbReference type="InterPro" id="IPR050736">
    <property type="entry name" value="Sensor_HK_Regulatory"/>
</dbReference>
<dbReference type="InterPro" id="IPR003594">
    <property type="entry name" value="HATPase_dom"/>
</dbReference>
<dbReference type="SMART" id="SM00388">
    <property type="entry name" value="HisKA"/>
    <property type="match status" value="1"/>
</dbReference>
<evidence type="ECO:0000256" key="2">
    <source>
        <dbReference type="ARBA" id="ARBA00012438"/>
    </source>
</evidence>
<evidence type="ECO:0000256" key="8">
    <source>
        <dbReference type="SAM" id="Phobius"/>
    </source>
</evidence>
<dbReference type="InterPro" id="IPR011990">
    <property type="entry name" value="TPR-like_helical_dom_sf"/>
</dbReference>
<dbReference type="Proteomes" id="UP000738431">
    <property type="component" value="Chromosome"/>
</dbReference>
<dbReference type="Pfam" id="PF13424">
    <property type="entry name" value="TPR_12"/>
    <property type="match status" value="3"/>
</dbReference>
<feature type="repeat" description="TPR" evidence="7">
    <location>
        <begin position="147"/>
        <end position="180"/>
    </location>
</feature>
<feature type="domain" description="Histidine kinase" evidence="9">
    <location>
        <begin position="478"/>
        <end position="699"/>
    </location>
</feature>
<keyword evidence="7" id="KW-0802">TPR repeat</keyword>
<dbReference type="Pfam" id="PF00512">
    <property type="entry name" value="HisKA"/>
    <property type="match status" value="1"/>
</dbReference>
<dbReference type="SUPFAM" id="SSF48452">
    <property type="entry name" value="TPR-like"/>
    <property type="match status" value="2"/>
</dbReference>
<keyword evidence="6" id="KW-0902">Two-component regulatory system</keyword>
<evidence type="ECO:0000256" key="3">
    <source>
        <dbReference type="ARBA" id="ARBA00022553"/>
    </source>
</evidence>
<keyword evidence="8" id="KW-1133">Transmembrane helix</keyword>
<reference evidence="10 11" key="1">
    <citation type="submission" date="2021-08" db="EMBL/GenBank/DDBJ databases">
        <authorList>
            <person name="Zhang D."/>
            <person name="Zhang A."/>
            <person name="Wang L."/>
        </authorList>
    </citation>
    <scope>NUCLEOTIDE SEQUENCE [LARGE SCALE GENOMIC DNA]</scope>
    <source>
        <strain evidence="10 11">WL0086</strain>
    </source>
</reference>
<dbReference type="InterPro" id="IPR019734">
    <property type="entry name" value="TPR_rpt"/>
</dbReference>
<dbReference type="PROSITE" id="PS50005">
    <property type="entry name" value="TPR"/>
    <property type="match status" value="2"/>
</dbReference>
<evidence type="ECO:0000256" key="1">
    <source>
        <dbReference type="ARBA" id="ARBA00000085"/>
    </source>
</evidence>
<evidence type="ECO:0000259" key="9">
    <source>
        <dbReference type="PROSITE" id="PS50109"/>
    </source>
</evidence>
<dbReference type="PROSITE" id="PS50109">
    <property type="entry name" value="HIS_KIN"/>
    <property type="match status" value="1"/>
</dbReference>
<feature type="transmembrane region" description="Helical" evidence="8">
    <location>
        <begin position="429"/>
        <end position="448"/>
    </location>
</feature>
<comment type="catalytic activity">
    <reaction evidence="1">
        <text>ATP + protein L-histidine = ADP + protein N-phospho-L-histidine.</text>
        <dbReference type="EC" id="2.7.13.3"/>
    </reaction>
</comment>
<dbReference type="Gene3D" id="1.10.287.130">
    <property type="match status" value="1"/>
</dbReference>
<organism evidence="10 11">
    <name type="scientific">Actomonas aquatica</name>
    <dbReference type="NCBI Taxonomy" id="2866162"/>
    <lineage>
        <taxon>Bacteria</taxon>
        <taxon>Pseudomonadati</taxon>
        <taxon>Verrucomicrobiota</taxon>
        <taxon>Opitutia</taxon>
        <taxon>Opitutales</taxon>
        <taxon>Opitutaceae</taxon>
        <taxon>Actomonas</taxon>
    </lineage>
</organism>
<sequence>MTVMAWGLMWAGGVVGGWAQEAEAEARRWLEALRDGEATVERAQIVREAEAWRERLAETGVEGKLRGNLAVELSWEYRVQSEYALAEARAREAAALGERLEEPRLQADGLNALGGVFWRRGDLATVWEHWLQAMRLREAAGDQAGVAASLSNLGILLDSEGDFAGALEYYQRALEIDRAIGSAPLEVASTLNNIGAVHEQMNREEAALSYHREALALRETTGDVREIAISYNNVGASLVDLGRLDEGREALQRSLEMRRAIGDRPGEASTLGELGKLERLAGNLDLAELHAAAGLAIYVEIAEPWGEADVANQLGEIALAAGEPELALEYFERARERAEQVGGPLLLAEQWDGRARALEAMGRWEDALAALREHAALREQIVGDASRRRVELLEIRHDTQQRELEVTRLRTANERAAQELAQARFERQAMVVGATGLVVFVMGLGWAWRRQRQATREAREAHARLRALGEQKDQFLRIVAHDLRGPLGNVRWMAGLLREDATEIPEARRLSTMIDEVAGRLVATTDRLLDLDRIESGAVQPEWQDVAPGEVARKVVAQYAAAARGKDLQLEVVGDESSLSEVVRSDARLTEQVLDNLVSNAVKFTPVGGRIEVRGCGTDTAVMVDVIDSGPGIPPEARERLFARFAQVGNKPTAGEGSHGLGLAIAHGLAAAMGAELRYETSTHPLGGAWFSVRFPQRAAAAPGEAS</sequence>
<evidence type="ECO:0000256" key="4">
    <source>
        <dbReference type="ARBA" id="ARBA00022679"/>
    </source>
</evidence>
<keyword evidence="3" id="KW-0597">Phosphoprotein</keyword>
<dbReference type="PROSITE" id="PS50293">
    <property type="entry name" value="TPR_REGION"/>
    <property type="match status" value="1"/>
</dbReference>
<dbReference type="SUPFAM" id="SSF55874">
    <property type="entry name" value="ATPase domain of HSP90 chaperone/DNA topoisomerase II/histidine kinase"/>
    <property type="match status" value="1"/>
</dbReference>
<dbReference type="Pfam" id="PF02518">
    <property type="entry name" value="HATPase_c"/>
    <property type="match status" value="1"/>
</dbReference>
<dbReference type="EC" id="2.7.13.3" evidence="2"/>
<keyword evidence="8" id="KW-0472">Membrane</keyword>
<dbReference type="InterPro" id="IPR005467">
    <property type="entry name" value="His_kinase_dom"/>
</dbReference>
<dbReference type="SMART" id="SM00028">
    <property type="entry name" value="TPR"/>
    <property type="match status" value="7"/>
</dbReference>
<evidence type="ECO:0000256" key="7">
    <source>
        <dbReference type="PROSITE-ProRule" id="PRU00339"/>
    </source>
</evidence>
<name>A0ABZ1C904_9BACT</name>
<reference evidence="10 11" key="2">
    <citation type="submission" date="2023-12" db="EMBL/GenBank/DDBJ databases">
        <title>Description of an unclassified Opitutus bacterium of Verrucomicrobiota.</title>
        <authorList>
            <person name="Zhang D.-F."/>
        </authorList>
    </citation>
    <scope>NUCLEOTIDE SEQUENCE [LARGE SCALE GENOMIC DNA]</scope>
    <source>
        <strain evidence="10 11">WL0086</strain>
    </source>
</reference>
<protein>
    <recommendedName>
        <fullName evidence="2">histidine kinase</fullName>
        <ecNumber evidence="2">2.7.13.3</ecNumber>
    </recommendedName>
</protein>
<dbReference type="InterPro" id="IPR003661">
    <property type="entry name" value="HisK_dim/P_dom"/>
</dbReference>
<dbReference type="InterPro" id="IPR004358">
    <property type="entry name" value="Sig_transdc_His_kin-like_C"/>
</dbReference>
<feature type="repeat" description="TPR" evidence="7">
    <location>
        <begin position="188"/>
        <end position="221"/>
    </location>
</feature>
<dbReference type="SUPFAM" id="SSF47384">
    <property type="entry name" value="Homodimeric domain of signal transducing histidine kinase"/>
    <property type="match status" value="1"/>
</dbReference>
<dbReference type="Pfam" id="PF13374">
    <property type="entry name" value="TPR_10"/>
    <property type="match status" value="1"/>
</dbReference>
<proteinExistence type="predicted"/>
<keyword evidence="5" id="KW-0418">Kinase</keyword>
<keyword evidence="4" id="KW-0808">Transferase</keyword>
<dbReference type="CDD" id="cd00082">
    <property type="entry name" value="HisKA"/>
    <property type="match status" value="1"/>
</dbReference>
<dbReference type="Gene3D" id="1.25.40.10">
    <property type="entry name" value="Tetratricopeptide repeat domain"/>
    <property type="match status" value="2"/>
</dbReference>
<keyword evidence="8" id="KW-0812">Transmembrane</keyword>
<dbReference type="PANTHER" id="PTHR43711">
    <property type="entry name" value="TWO-COMPONENT HISTIDINE KINASE"/>
    <property type="match status" value="1"/>
</dbReference>
<evidence type="ECO:0000256" key="5">
    <source>
        <dbReference type="ARBA" id="ARBA00022777"/>
    </source>
</evidence>
<gene>
    <name evidence="10" type="ORF">K1X11_023270</name>
</gene>
<dbReference type="InterPro" id="IPR036097">
    <property type="entry name" value="HisK_dim/P_sf"/>
</dbReference>